<feature type="signal peptide" evidence="1">
    <location>
        <begin position="1"/>
        <end position="19"/>
    </location>
</feature>
<gene>
    <name evidence="2" type="ORF">IR213_14420</name>
</gene>
<name>A0A930UCY5_9FLAO</name>
<dbReference type="AlphaFoldDB" id="A0A930UCY5"/>
<keyword evidence="1" id="KW-0732">Signal</keyword>
<dbReference type="EMBL" id="JADHEC010000043">
    <property type="protein sequence ID" value="MBF2709775.1"/>
    <property type="molecule type" value="Genomic_DNA"/>
</dbReference>
<dbReference type="Proteomes" id="UP000646211">
    <property type="component" value="Unassembled WGS sequence"/>
</dbReference>
<comment type="caution">
    <text evidence="2">The sequence shown here is derived from an EMBL/GenBank/DDBJ whole genome shotgun (WGS) entry which is preliminary data.</text>
</comment>
<keyword evidence="3" id="KW-1185">Reference proteome</keyword>
<evidence type="ECO:0000313" key="2">
    <source>
        <dbReference type="EMBL" id="MBF2709775.1"/>
    </source>
</evidence>
<evidence type="ECO:0000313" key="3">
    <source>
        <dbReference type="Proteomes" id="UP000646211"/>
    </source>
</evidence>
<evidence type="ECO:0000256" key="1">
    <source>
        <dbReference type="SAM" id="SignalP"/>
    </source>
</evidence>
<feature type="chain" id="PRO_5037025855" evidence="1">
    <location>
        <begin position="20"/>
        <end position="206"/>
    </location>
</feature>
<organism evidence="2 3">
    <name type="scientific">Flavobacterium soyangense</name>
    <dbReference type="NCBI Taxonomy" id="2023265"/>
    <lineage>
        <taxon>Bacteria</taxon>
        <taxon>Pseudomonadati</taxon>
        <taxon>Bacteroidota</taxon>
        <taxon>Flavobacteriia</taxon>
        <taxon>Flavobacteriales</taxon>
        <taxon>Flavobacteriaceae</taxon>
        <taxon>Flavobacterium</taxon>
    </lineage>
</organism>
<accession>A0A930UCY5</accession>
<protein>
    <submittedName>
        <fullName evidence="2">Uncharacterized protein</fullName>
    </submittedName>
</protein>
<sequence length="206" mass="23362">MKKVIIITLFCIISLPVNSQILVALASGSSPYIPKTKVLEKFPLYPTIKKFNFNGKELKIIFRDIRDSLNTQKVECSEIEIKNKSEFKSELGAKVVKSYLDSLFVNSNIKINNENNENIVKIELKVLDGRVVGFMLPQAHSICQMTFKYKQLEKNYCVDLKDGDLNAPVGRTTMISKSKAITLMTCASIREVIELFLVDLNNYSEN</sequence>
<proteinExistence type="predicted"/>
<dbReference type="RefSeq" id="WP_194313009.1">
    <property type="nucleotide sequence ID" value="NZ_JADHEC010000043.1"/>
</dbReference>
<reference evidence="2" key="1">
    <citation type="submission" date="2020-11" db="EMBL/GenBank/DDBJ databases">
        <title>Genome of Flavobacterium soyangense.</title>
        <authorList>
            <person name="Liu Q."/>
            <person name="Xin Y.-H."/>
        </authorList>
    </citation>
    <scope>NUCLEOTIDE SEQUENCE</scope>
    <source>
        <strain evidence="2">CGMCC 1.13493</strain>
    </source>
</reference>